<comment type="caution">
    <text evidence="2">The sequence shown here is derived from an EMBL/GenBank/DDBJ whole genome shotgun (WGS) entry which is preliminary data.</text>
</comment>
<dbReference type="Gene3D" id="1.10.10.10">
    <property type="entry name" value="Winged helix-like DNA-binding domain superfamily/Winged helix DNA-binding domain"/>
    <property type="match status" value="1"/>
</dbReference>
<dbReference type="SUPFAM" id="SSF46785">
    <property type="entry name" value="Winged helix' DNA-binding domain"/>
    <property type="match status" value="1"/>
</dbReference>
<gene>
    <name evidence="2" type="ORF">FHR92_002354</name>
</gene>
<dbReference type="EMBL" id="JACJIP010000013">
    <property type="protein sequence ID" value="MBA9085887.1"/>
    <property type="molecule type" value="Genomic_DNA"/>
</dbReference>
<sequence length="200" mass="23738">MKALSIRLSILGLLLEENLHPYEISLRMKERFLDQKGQFKIGSLYYAVDQLEKQAYIEAVETIRSENRPDKTVFRITDKGRTYFHKLLIERLRDTEPPYHPMYIALVFAGKGDQRDIAQILKERIQDTEHMVNIYYQVYAEHRGIVPRSVLHLMVGQYEHAKTELSWLKRLLAETEEGRLNERTISPLLDEEYEEERIDE</sequence>
<proteinExistence type="predicted"/>
<dbReference type="PANTHER" id="PTHR43252:SF7">
    <property type="entry name" value="TRANSCRIPTIONAL REGULATOR YQJI"/>
    <property type="match status" value="1"/>
</dbReference>
<evidence type="ECO:0000313" key="2">
    <source>
        <dbReference type="EMBL" id="MBA9085887.1"/>
    </source>
</evidence>
<dbReference type="InterPro" id="IPR036388">
    <property type="entry name" value="WH-like_DNA-bd_sf"/>
</dbReference>
<feature type="domain" description="Transcription regulator PadR N-terminal" evidence="1">
    <location>
        <begin position="10"/>
        <end position="85"/>
    </location>
</feature>
<dbReference type="AlphaFoldDB" id="A0A7W3STD4"/>
<dbReference type="RefSeq" id="WP_312870024.1">
    <property type="nucleotide sequence ID" value="NZ_JACJIP010000013.1"/>
</dbReference>
<dbReference type="Proteomes" id="UP000567067">
    <property type="component" value="Unassembled WGS sequence"/>
</dbReference>
<name>A0A7W3STD4_9BACL</name>
<dbReference type="InterPro" id="IPR036390">
    <property type="entry name" value="WH_DNA-bd_sf"/>
</dbReference>
<dbReference type="PANTHER" id="PTHR43252">
    <property type="entry name" value="TRANSCRIPTIONAL REGULATOR YQJI"/>
    <property type="match status" value="1"/>
</dbReference>
<keyword evidence="2" id="KW-0238">DNA-binding</keyword>
<dbReference type="InterPro" id="IPR005149">
    <property type="entry name" value="Tscrpt_reg_PadR_N"/>
</dbReference>
<evidence type="ECO:0000313" key="3">
    <source>
        <dbReference type="Proteomes" id="UP000567067"/>
    </source>
</evidence>
<organism evidence="2 3">
    <name type="scientific">Fontibacillus solani</name>
    <dbReference type="NCBI Taxonomy" id="1572857"/>
    <lineage>
        <taxon>Bacteria</taxon>
        <taxon>Bacillati</taxon>
        <taxon>Bacillota</taxon>
        <taxon>Bacilli</taxon>
        <taxon>Bacillales</taxon>
        <taxon>Paenibacillaceae</taxon>
        <taxon>Fontibacillus</taxon>
    </lineage>
</organism>
<reference evidence="2 3" key="1">
    <citation type="submission" date="2020-08" db="EMBL/GenBank/DDBJ databases">
        <title>Genomic Encyclopedia of Type Strains, Phase III (KMG-III): the genomes of soil and plant-associated and newly described type strains.</title>
        <authorList>
            <person name="Whitman W."/>
        </authorList>
    </citation>
    <scope>NUCLEOTIDE SEQUENCE [LARGE SCALE GENOMIC DNA]</scope>
    <source>
        <strain evidence="2 3">CECT 8693</strain>
    </source>
</reference>
<dbReference type="GO" id="GO:0003677">
    <property type="term" value="F:DNA binding"/>
    <property type="evidence" value="ECO:0007669"/>
    <property type="project" value="UniProtKB-KW"/>
</dbReference>
<protein>
    <submittedName>
        <fullName evidence="2">DNA-binding PadR family transcriptional regulator</fullName>
    </submittedName>
</protein>
<evidence type="ECO:0000259" key="1">
    <source>
        <dbReference type="Pfam" id="PF03551"/>
    </source>
</evidence>
<keyword evidence="3" id="KW-1185">Reference proteome</keyword>
<dbReference type="Pfam" id="PF03551">
    <property type="entry name" value="PadR"/>
    <property type="match status" value="1"/>
</dbReference>
<accession>A0A7W3STD4</accession>